<feature type="region of interest" description="Disordered" evidence="4">
    <location>
        <begin position="692"/>
        <end position="720"/>
    </location>
</feature>
<evidence type="ECO:0000256" key="4">
    <source>
        <dbReference type="SAM" id="MobiDB-lite"/>
    </source>
</evidence>
<keyword evidence="3" id="KW-0560">Oxidoreductase</keyword>
<evidence type="ECO:0000313" key="6">
    <source>
        <dbReference type="Proteomes" id="UP001176517"/>
    </source>
</evidence>
<gene>
    <name evidence="5" type="ORF">OC846_003950</name>
</gene>
<reference evidence="5" key="1">
    <citation type="journal article" date="2023" name="PhytoFront">
        <title>Draft Genome Resources of Seven Strains of Tilletia horrida, Causal Agent of Kernel Smut of Rice.</title>
        <authorList>
            <person name="Khanal S."/>
            <person name="Antony Babu S."/>
            <person name="Zhou X.G."/>
        </authorList>
    </citation>
    <scope>NUCLEOTIDE SEQUENCE</scope>
    <source>
        <strain evidence="5">TX6</strain>
    </source>
</reference>
<dbReference type="SUPFAM" id="SSF52047">
    <property type="entry name" value="RNI-like"/>
    <property type="match status" value="1"/>
</dbReference>
<dbReference type="EMBL" id="JAPDMZ010000106">
    <property type="protein sequence ID" value="KAK0549712.1"/>
    <property type="molecule type" value="Genomic_DNA"/>
</dbReference>
<dbReference type="GO" id="GO:0016491">
    <property type="term" value="F:oxidoreductase activity"/>
    <property type="evidence" value="ECO:0007669"/>
    <property type="project" value="UniProtKB-KW"/>
</dbReference>
<comment type="similarity">
    <text evidence="1">Belongs to the short-chain dehydrogenases/reductases (SDR) family.</text>
</comment>
<dbReference type="PRINTS" id="PR00081">
    <property type="entry name" value="GDHRDH"/>
</dbReference>
<keyword evidence="2" id="KW-0521">NADP</keyword>
<evidence type="ECO:0000256" key="2">
    <source>
        <dbReference type="ARBA" id="ARBA00022857"/>
    </source>
</evidence>
<evidence type="ECO:0008006" key="7">
    <source>
        <dbReference type="Google" id="ProtNLM"/>
    </source>
</evidence>
<evidence type="ECO:0000256" key="3">
    <source>
        <dbReference type="ARBA" id="ARBA00023002"/>
    </source>
</evidence>
<dbReference type="Pfam" id="PF13561">
    <property type="entry name" value="adh_short_C2"/>
    <property type="match status" value="1"/>
</dbReference>
<dbReference type="InterPro" id="IPR052178">
    <property type="entry name" value="Sec_Metab_Biosynth_SDR"/>
</dbReference>
<evidence type="ECO:0000313" key="5">
    <source>
        <dbReference type="EMBL" id="KAK0549712.1"/>
    </source>
</evidence>
<dbReference type="SUPFAM" id="SSF51735">
    <property type="entry name" value="NAD(P)-binding Rossmann-fold domains"/>
    <property type="match status" value="1"/>
</dbReference>
<dbReference type="InterPro" id="IPR002347">
    <property type="entry name" value="SDR_fam"/>
</dbReference>
<sequence length="759" mass="84130">MECGLPSASHGENAETSLDASRASAHRFWDVPELVDHVLNYLSEDRVDLLVLSQVSKQLRAQALRIWARCLDIYLPDADKRVRFFTNNPTLLADVRYLRLRSDAGLRVPEPPCSSTVTEMDWTRLNYLLEMLAQRSGRDHALPLVDLTIRPDDPLRLPGCLSQRVVALRLVEHRNPRRSAITHPISSTPDHPYWNRVSEIIEQTAQGPGLHTFHIRADWSGSSDAVRVSEGMWQRLVQYAPKLRDLAIRVTELHILCPALATSHFDQLESFNLVGVGSIQTSTLEHILDCAENLRHLQINAGAYVGKPFRLQQTFPHLRWIEMGWRVDDDELRDFVRRHPNVIGNADDRLMPSLDATQSTSLSAADQAPIYPKLAFARNLKSATLQHHIDEGRPLAYLGLPYVPKGQDNTERCLRLLNSNPEAAQRVTCLQLSDAWNTMPSSTFELLGSRSLPNLAELHLESYNSSPHAEHEIGKLMAMLTSARYLKVIFLSGYSDLPNSELLGHDQEFPPALEYLCWQASFHPLLHFRFVSTHPEGGVIETAAGGKKGEVLNELHILINNNAGIAGPKTKFESEAKGAEENASAHLKSEEYEQWDALFRTNVASVFFTIMASLPLLEAGLRSPPRHGFTPAVVTLPRSRALSSNRRTTVIAYNCSKTAASHLTRMLSHELNYGHKTTVGIPVNAIAPGSFSSEVTSPTGSRKGGHSLPEDIQMKRSNGRGGTAEEIASAILFASTNTFLQGQAIAIGGGWMTAMSSAA</sequence>
<proteinExistence type="inferred from homology"/>
<dbReference type="AlphaFoldDB" id="A0AAN6JQV2"/>
<accession>A0AAN6JQV2</accession>
<dbReference type="PANTHER" id="PTHR43618">
    <property type="entry name" value="7-ALPHA-HYDROXYSTEROID DEHYDROGENASE"/>
    <property type="match status" value="1"/>
</dbReference>
<keyword evidence="6" id="KW-1185">Reference proteome</keyword>
<dbReference type="PANTHER" id="PTHR43618:SF4">
    <property type="entry name" value="SHORT CHAIN DEHYDROGENASE_REDUCTASE FAMILY (AFU_ORTHOLOGUE AFUA_7G04540)"/>
    <property type="match status" value="1"/>
</dbReference>
<dbReference type="InterPro" id="IPR032675">
    <property type="entry name" value="LRR_dom_sf"/>
</dbReference>
<comment type="caution">
    <text evidence="5">The sequence shown here is derived from an EMBL/GenBank/DDBJ whole genome shotgun (WGS) entry which is preliminary data.</text>
</comment>
<name>A0AAN6JQV2_9BASI</name>
<evidence type="ECO:0000256" key="1">
    <source>
        <dbReference type="ARBA" id="ARBA00006484"/>
    </source>
</evidence>
<organism evidence="5 6">
    <name type="scientific">Tilletia horrida</name>
    <dbReference type="NCBI Taxonomy" id="155126"/>
    <lineage>
        <taxon>Eukaryota</taxon>
        <taxon>Fungi</taxon>
        <taxon>Dikarya</taxon>
        <taxon>Basidiomycota</taxon>
        <taxon>Ustilaginomycotina</taxon>
        <taxon>Exobasidiomycetes</taxon>
        <taxon>Tilletiales</taxon>
        <taxon>Tilletiaceae</taxon>
        <taxon>Tilletia</taxon>
    </lineage>
</organism>
<dbReference type="InterPro" id="IPR036291">
    <property type="entry name" value="NAD(P)-bd_dom_sf"/>
</dbReference>
<protein>
    <recommendedName>
        <fullName evidence="7">F-box domain-containing protein</fullName>
    </recommendedName>
</protein>
<dbReference type="Proteomes" id="UP001176517">
    <property type="component" value="Unassembled WGS sequence"/>
</dbReference>
<dbReference type="Gene3D" id="3.40.50.720">
    <property type="entry name" value="NAD(P)-binding Rossmann-like Domain"/>
    <property type="match status" value="1"/>
</dbReference>
<dbReference type="Gene3D" id="3.80.10.10">
    <property type="entry name" value="Ribonuclease Inhibitor"/>
    <property type="match status" value="1"/>
</dbReference>